<dbReference type="EMBL" id="JAUCBP010000006">
    <property type="protein sequence ID" value="MDM7859841.1"/>
    <property type="molecule type" value="Genomic_DNA"/>
</dbReference>
<organism evidence="8 9">
    <name type="scientific">Alteromonas arenosi</name>
    <dbReference type="NCBI Taxonomy" id="3055817"/>
    <lineage>
        <taxon>Bacteria</taxon>
        <taxon>Pseudomonadati</taxon>
        <taxon>Pseudomonadota</taxon>
        <taxon>Gammaproteobacteria</taxon>
        <taxon>Alteromonadales</taxon>
        <taxon>Alteromonadaceae</taxon>
        <taxon>Alteromonas/Salinimonas group</taxon>
        <taxon>Alteromonas</taxon>
    </lineage>
</organism>
<accession>A0ABT7SUH5</accession>
<evidence type="ECO:0000313" key="8">
    <source>
        <dbReference type="EMBL" id="MDM7859841.1"/>
    </source>
</evidence>
<keyword evidence="3 6" id="KW-0812">Transmembrane</keyword>
<dbReference type="Gene3D" id="1.20.950.20">
    <property type="entry name" value="Transmembrane di-heme cytochromes, Chain C"/>
    <property type="match status" value="1"/>
</dbReference>
<dbReference type="Proteomes" id="UP001234343">
    <property type="component" value="Unassembled WGS sequence"/>
</dbReference>
<dbReference type="Pfam" id="PF01292">
    <property type="entry name" value="Ni_hydr_CYTB"/>
    <property type="match status" value="1"/>
</dbReference>
<dbReference type="InterPro" id="IPR011577">
    <property type="entry name" value="Cyt_b561_bac/Ni-Hgenase"/>
</dbReference>
<keyword evidence="2" id="KW-1003">Cell membrane</keyword>
<keyword evidence="9" id="KW-1185">Reference proteome</keyword>
<feature type="transmembrane region" description="Helical" evidence="6">
    <location>
        <begin position="196"/>
        <end position="217"/>
    </location>
</feature>
<gene>
    <name evidence="8" type="ORF">QTP81_04405</name>
</gene>
<evidence type="ECO:0000259" key="7">
    <source>
        <dbReference type="Pfam" id="PF01292"/>
    </source>
</evidence>
<protein>
    <submittedName>
        <fullName evidence="8">Cytochrome b/b6 domain-containing protein</fullName>
    </submittedName>
</protein>
<feature type="transmembrane region" description="Helical" evidence="6">
    <location>
        <begin position="39"/>
        <end position="60"/>
    </location>
</feature>
<keyword evidence="5 6" id="KW-0472">Membrane</keyword>
<feature type="domain" description="Cytochrome b561 bacterial/Ni-hydrogenase" evidence="7">
    <location>
        <begin position="8"/>
        <end position="182"/>
    </location>
</feature>
<dbReference type="RefSeq" id="WP_289364003.1">
    <property type="nucleotide sequence ID" value="NZ_JAUCBP010000006.1"/>
</dbReference>
<dbReference type="PANTHER" id="PTHR30485:SF2">
    <property type="entry name" value="BLL0597 PROTEIN"/>
    <property type="match status" value="1"/>
</dbReference>
<proteinExistence type="predicted"/>
<dbReference type="SUPFAM" id="SSF81342">
    <property type="entry name" value="Transmembrane di-heme cytochromes"/>
    <property type="match status" value="1"/>
</dbReference>
<evidence type="ECO:0000256" key="6">
    <source>
        <dbReference type="SAM" id="Phobius"/>
    </source>
</evidence>
<sequence length="225" mass="25739">MSQNVLIWDLPTRLFHWLLVAGITTQWLTAEYLDNAIDWHFTIGYCLLGLIAFRLVWGLLGTHYARFSNYPLHPIKGIHYSKQLLRKDSEVYAGHNPIGSWAVIAMLLIIALQAISGLFVTDDIFSEGPYYSVVSAEVKDVMAFIHFNFFDVLLWIIGLHIAAALFYQFYKRQTIITAMFSGKKETDAQGITQQKLWLALVIAIAVAAMTYWLVIVLPPEPEFYY</sequence>
<feature type="transmembrane region" description="Helical" evidence="6">
    <location>
        <begin position="101"/>
        <end position="121"/>
    </location>
</feature>
<comment type="subcellular location">
    <subcellularLocation>
        <location evidence="1">Cell membrane</location>
        <topology evidence="1">Multi-pass membrane protein</topology>
    </subcellularLocation>
</comment>
<evidence type="ECO:0000256" key="4">
    <source>
        <dbReference type="ARBA" id="ARBA00022989"/>
    </source>
</evidence>
<evidence type="ECO:0000256" key="1">
    <source>
        <dbReference type="ARBA" id="ARBA00004651"/>
    </source>
</evidence>
<evidence type="ECO:0000256" key="3">
    <source>
        <dbReference type="ARBA" id="ARBA00022692"/>
    </source>
</evidence>
<dbReference type="InterPro" id="IPR051542">
    <property type="entry name" value="Hydrogenase_cytochrome"/>
</dbReference>
<evidence type="ECO:0000256" key="2">
    <source>
        <dbReference type="ARBA" id="ARBA00022475"/>
    </source>
</evidence>
<evidence type="ECO:0000313" key="9">
    <source>
        <dbReference type="Proteomes" id="UP001234343"/>
    </source>
</evidence>
<keyword evidence="4 6" id="KW-1133">Transmembrane helix</keyword>
<name>A0ABT7SUH5_9ALTE</name>
<evidence type="ECO:0000256" key="5">
    <source>
        <dbReference type="ARBA" id="ARBA00023136"/>
    </source>
</evidence>
<feature type="transmembrane region" description="Helical" evidence="6">
    <location>
        <begin position="14"/>
        <end position="33"/>
    </location>
</feature>
<feature type="transmembrane region" description="Helical" evidence="6">
    <location>
        <begin position="141"/>
        <end position="167"/>
    </location>
</feature>
<reference evidence="8 9" key="1">
    <citation type="submission" date="2023-06" db="EMBL/GenBank/DDBJ databases">
        <title>Alteromonas sp. ASW11-36 isolated from intertidal sand.</title>
        <authorList>
            <person name="Li Y."/>
        </authorList>
    </citation>
    <scope>NUCLEOTIDE SEQUENCE [LARGE SCALE GENOMIC DNA]</scope>
    <source>
        <strain evidence="8 9">ASW11-36</strain>
    </source>
</reference>
<dbReference type="PANTHER" id="PTHR30485">
    <property type="entry name" value="NI/FE-HYDROGENASE 1 B-TYPE CYTOCHROME SUBUNIT"/>
    <property type="match status" value="1"/>
</dbReference>
<comment type="caution">
    <text evidence="8">The sequence shown here is derived from an EMBL/GenBank/DDBJ whole genome shotgun (WGS) entry which is preliminary data.</text>
</comment>
<dbReference type="InterPro" id="IPR016174">
    <property type="entry name" value="Di-haem_cyt_TM"/>
</dbReference>